<accession>A0ABU1IQ07</accession>
<reference evidence="1 2" key="1">
    <citation type="submission" date="2023-07" db="EMBL/GenBank/DDBJ databases">
        <title>Genomic Encyclopedia of Type Strains, Phase IV (KMG-IV): sequencing the most valuable type-strain genomes for metagenomic binning, comparative biology and taxonomic classification.</title>
        <authorList>
            <person name="Goeker M."/>
        </authorList>
    </citation>
    <scope>NUCLEOTIDE SEQUENCE [LARGE SCALE GENOMIC DNA]</scope>
    <source>
        <strain evidence="1 2">DSM 45903</strain>
    </source>
</reference>
<dbReference type="EMBL" id="JAVDQG010000006">
    <property type="protein sequence ID" value="MDR6226872.1"/>
    <property type="molecule type" value="Genomic_DNA"/>
</dbReference>
<dbReference type="SUPFAM" id="SSF48371">
    <property type="entry name" value="ARM repeat"/>
    <property type="match status" value="1"/>
</dbReference>
<evidence type="ECO:0000313" key="1">
    <source>
        <dbReference type="EMBL" id="MDR6226872.1"/>
    </source>
</evidence>
<organism evidence="1 2">
    <name type="scientific">Desmospora profundinema</name>
    <dbReference type="NCBI Taxonomy" id="1571184"/>
    <lineage>
        <taxon>Bacteria</taxon>
        <taxon>Bacillati</taxon>
        <taxon>Bacillota</taxon>
        <taxon>Bacilli</taxon>
        <taxon>Bacillales</taxon>
        <taxon>Thermoactinomycetaceae</taxon>
        <taxon>Desmospora</taxon>
    </lineage>
</organism>
<dbReference type="InterPro" id="IPR014825">
    <property type="entry name" value="DNA_alkylation"/>
</dbReference>
<protein>
    <submittedName>
        <fullName evidence="1">3-methyladenine DNA glycosylase AlkC</fullName>
    </submittedName>
</protein>
<evidence type="ECO:0000313" key="2">
    <source>
        <dbReference type="Proteomes" id="UP001185012"/>
    </source>
</evidence>
<gene>
    <name evidence="1" type="ORF">JOE21_002882</name>
</gene>
<proteinExistence type="predicted"/>
<dbReference type="Pfam" id="PF08713">
    <property type="entry name" value="DNA_alkylation"/>
    <property type="match status" value="1"/>
</dbReference>
<sequence>MKGDLKNRYNSLFFKEFSSVVKRAYPSFDDARFMDRIFDQEWEHREFKQRMRHVTHCLHATMAMNYSDAVSLLMSIAEKCRGLEYLFFPDYVEVYGLADWECSMAALERFTAFSSAEFAVRRFMMHSPARMMSQMVDWARHPDHHVRRLASEGCRPRLPWAKPIPFLREDPAPVLPILETLKADESEYVRKSVANHINDISKDHPGLVLDLARQWAGSHPRTDWILKHGCRTLLKKGNREALDLFGFYAPAHVTVNNLSLKNRQIRLGDSLEFTFQLCNQASSPQHIRLEYAIDYVKAKGSTSRKVFKISEKSYPSGRTEVVRRQRFKDLTTRKHYEGWHRLAVIVNGHSLAEETFYLSVPPVGLGEKA</sequence>
<dbReference type="InterPro" id="IPR016024">
    <property type="entry name" value="ARM-type_fold"/>
</dbReference>
<comment type="caution">
    <text evidence="1">The sequence shown here is derived from an EMBL/GenBank/DDBJ whole genome shotgun (WGS) entry which is preliminary data.</text>
</comment>
<dbReference type="RefSeq" id="WP_309867361.1">
    <property type="nucleotide sequence ID" value="NZ_JAVDQG010000006.1"/>
</dbReference>
<dbReference type="Proteomes" id="UP001185012">
    <property type="component" value="Unassembled WGS sequence"/>
</dbReference>
<name>A0ABU1IQ07_9BACL</name>
<keyword evidence="2" id="KW-1185">Reference proteome</keyword>
<dbReference type="Gene3D" id="1.25.40.290">
    <property type="entry name" value="ARM repeat domains"/>
    <property type="match status" value="1"/>
</dbReference>